<dbReference type="InterPro" id="IPR018193">
    <property type="entry name" value="Glyc_kinase_flavodox-like_fold"/>
</dbReference>
<dbReference type="InterPro" id="IPR036129">
    <property type="entry name" value="Glycerate_kinase_sf"/>
</dbReference>
<keyword evidence="2 4" id="KW-0808">Transferase</keyword>
<protein>
    <submittedName>
        <fullName evidence="5">Glycerate kinase</fullName>
        <ecNumber evidence="5">2.7.1.31</ecNumber>
    </submittedName>
</protein>
<dbReference type="EC" id="2.7.1.31" evidence="5"/>
<dbReference type="Gene3D" id="3.40.50.10350">
    <property type="entry name" value="Glycerate kinase, domain 1"/>
    <property type="match status" value="1"/>
</dbReference>
<dbReference type="RefSeq" id="WP_048496834.1">
    <property type="nucleotide sequence ID" value="NZ_LFBU01000001.1"/>
</dbReference>
<dbReference type="STRING" id="1658765.Msub_13142"/>
<dbReference type="Proteomes" id="UP000036102">
    <property type="component" value="Unassembled WGS sequence"/>
</dbReference>
<dbReference type="EMBL" id="LFBU01000001">
    <property type="protein sequence ID" value="KMQ76927.1"/>
    <property type="molecule type" value="Genomic_DNA"/>
</dbReference>
<proteinExistence type="inferred from homology"/>
<evidence type="ECO:0000256" key="4">
    <source>
        <dbReference type="PIRNR" id="PIRNR006078"/>
    </source>
</evidence>
<dbReference type="PATRIC" id="fig|1658765.3.peg.3172"/>
<dbReference type="InterPro" id="IPR018197">
    <property type="entry name" value="Glycerate_kinase_RE-like"/>
</dbReference>
<dbReference type="GO" id="GO:0008887">
    <property type="term" value="F:glycerate kinase activity"/>
    <property type="evidence" value="ECO:0007669"/>
    <property type="project" value="UniProtKB-UniRule"/>
</dbReference>
<dbReference type="PIRSF" id="PIRSF006078">
    <property type="entry name" value="GlxK"/>
    <property type="match status" value="1"/>
</dbReference>
<evidence type="ECO:0000256" key="2">
    <source>
        <dbReference type="ARBA" id="ARBA00022679"/>
    </source>
</evidence>
<sequence length="381" mass="39607">MKILIAPDSFKESLTARQAARAIAEGFRAVVPLADLVELPAGDGGEGTAEALVSARAGEWFCETATGPLGDPVQARWAMLADGRTAIIECAAASGLCLIPPQARDASLTTTRGTGELITKALDRGARQFVIALGGSATNDAGAGMLQALGARFLDADDRELPPGGAALANLRRIDLDALDPRLAEVRFRVACDVDNPLIGEHGASATFGPQKGADPAMVSYLDGCLERFAEVAFNTTGRRIVDLPGAGAAGGLGAAFLGFFNAELRPGIDIVLETLEFDRHLEGADLVITGEGCLDGQTMRGKTPVGVSRRAKAAGVPVLALAGAVNEGAEALFDQGIVAVHSIVRRATTLPEALAHAEENLRFAARNLAATWYTGMENNR</sequence>
<evidence type="ECO:0000256" key="3">
    <source>
        <dbReference type="ARBA" id="ARBA00022777"/>
    </source>
</evidence>
<keyword evidence="3 4" id="KW-0418">Kinase</keyword>
<dbReference type="AlphaFoldDB" id="A0A0J7JFI1"/>
<reference evidence="5 6" key="1">
    <citation type="submission" date="2015-06" db="EMBL/GenBank/DDBJ databases">
        <title>Marinobacter subterrani, a genetically tractable neutrophilic iron-oxidizing strain isolated from the Soudan Iron Mine.</title>
        <authorList>
            <person name="Bonis B.M."/>
            <person name="Gralnick J.A."/>
        </authorList>
    </citation>
    <scope>NUCLEOTIDE SEQUENCE [LARGE SCALE GENOMIC DNA]</scope>
    <source>
        <strain evidence="5 6">JG233</strain>
    </source>
</reference>
<gene>
    <name evidence="5" type="ORF">Msub_13142</name>
</gene>
<dbReference type="NCBIfam" id="TIGR00045">
    <property type="entry name" value="glycerate kinase"/>
    <property type="match status" value="1"/>
</dbReference>
<evidence type="ECO:0000313" key="5">
    <source>
        <dbReference type="EMBL" id="KMQ76927.1"/>
    </source>
</evidence>
<dbReference type="GO" id="GO:0031388">
    <property type="term" value="P:organic acid phosphorylation"/>
    <property type="evidence" value="ECO:0007669"/>
    <property type="project" value="UniProtKB-UniRule"/>
</dbReference>
<dbReference type="SUPFAM" id="SSF110738">
    <property type="entry name" value="Glycerate kinase I"/>
    <property type="match status" value="1"/>
</dbReference>
<comment type="similarity">
    <text evidence="1 4">Belongs to the glycerate kinase type-1 family.</text>
</comment>
<name>A0A0J7JFI1_9GAMM</name>
<dbReference type="InterPro" id="IPR004381">
    <property type="entry name" value="Glycerate_kinase"/>
</dbReference>
<evidence type="ECO:0000256" key="1">
    <source>
        <dbReference type="ARBA" id="ARBA00006284"/>
    </source>
</evidence>
<dbReference type="Gene3D" id="3.90.1510.10">
    <property type="entry name" value="Glycerate kinase, domain 2"/>
    <property type="match status" value="1"/>
</dbReference>
<dbReference type="OrthoDB" id="9774290at2"/>
<comment type="caution">
    <text evidence="5">The sequence shown here is derived from an EMBL/GenBank/DDBJ whole genome shotgun (WGS) entry which is preliminary data.</text>
</comment>
<dbReference type="Pfam" id="PF02595">
    <property type="entry name" value="Gly_kinase"/>
    <property type="match status" value="1"/>
</dbReference>
<accession>A0A0J7JFI1</accession>
<dbReference type="PANTHER" id="PTHR21599:SF0">
    <property type="entry name" value="GLYCERATE KINASE"/>
    <property type="match status" value="1"/>
</dbReference>
<organism evidence="5 6">
    <name type="scientific">Marinobacter subterrani</name>
    <dbReference type="NCBI Taxonomy" id="1658765"/>
    <lineage>
        <taxon>Bacteria</taxon>
        <taxon>Pseudomonadati</taxon>
        <taxon>Pseudomonadota</taxon>
        <taxon>Gammaproteobacteria</taxon>
        <taxon>Pseudomonadales</taxon>
        <taxon>Marinobacteraceae</taxon>
        <taxon>Marinobacter</taxon>
    </lineage>
</organism>
<dbReference type="PANTHER" id="PTHR21599">
    <property type="entry name" value="GLYCERATE KINASE"/>
    <property type="match status" value="1"/>
</dbReference>
<evidence type="ECO:0000313" key="6">
    <source>
        <dbReference type="Proteomes" id="UP000036102"/>
    </source>
</evidence>
<keyword evidence="6" id="KW-1185">Reference proteome</keyword>